<proteinExistence type="predicted"/>
<dbReference type="Proteomes" id="UP000054805">
    <property type="component" value="Unassembled WGS sequence"/>
</dbReference>
<evidence type="ECO:0000313" key="3">
    <source>
        <dbReference type="Proteomes" id="UP000054805"/>
    </source>
</evidence>
<gene>
    <name evidence="1" type="ORF">T4B_8098</name>
    <name evidence="2" type="ORF">T4C_9193</name>
</gene>
<protein>
    <submittedName>
        <fullName evidence="2">Uncharacterized protein</fullName>
    </submittedName>
</protein>
<comment type="caution">
    <text evidence="2">The sequence shown here is derived from an EMBL/GenBank/DDBJ whole genome shotgun (WGS) entry which is preliminary data.</text>
</comment>
<name>A0A0V1GFB7_TRIPS</name>
<reference evidence="3 4" key="1">
    <citation type="submission" date="2015-01" db="EMBL/GenBank/DDBJ databases">
        <title>Evolution of Trichinella species and genotypes.</title>
        <authorList>
            <person name="Korhonen P.K."/>
            <person name="Edoardo P."/>
            <person name="Giuseppe L.R."/>
            <person name="Gasser R.B."/>
        </authorList>
    </citation>
    <scope>NUCLEOTIDE SEQUENCE [LARGE SCALE GENOMIC DNA]</scope>
    <source>
        <strain evidence="2">ISS176</strain>
        <strain evidence="1">ISS588</strain>
    </source>
</reference>
<dbReference type="Proteomes" id="UP000054826">
    <property type="component" value="Unassembled WGS sequence"/>
</dbReference>
<accession>A0A0V1GFB7</accession>
<dbReference type="EMBL" id="JYDS01003940">
    <property type="protein sequence ID" value="KRY95639.1"/>
    <property type="molecule type" value="Genomic_DNA"/>
</dbReference>
<organism evidence="2 4">
    <name type="scientific">Trichinella pseudospiralis</name>
    <name type="common">Parasitic roundworm</name>
    <dbReference type="NCBI Taxonomy" id="6337"/>
    <lineage>
        <taxon>Eukaryota</taxon>
        <taxon>Metazoa</taxon>
        <taxon>Ecdysozoa</taxon>
        <taxon>Nematoda</taxon>
        <taxon>Enoplea</taxon>
        <taxon>Dorylaimia</taxon>
        <taxon>Trichinellida</taxon>
        <taxon>Trichinellidae</taxon>
        <taxon>Trichinella</taxon>
    </lineage>
</organism>
<sequence>MALNFMASMFSRTPLCALCFQLFNITIYRFQYRKHAEACFD</sequence>
<evidence type="ECO:0000313" key="1">
    <source>
        <dbReference type="EMBL" id="KRY95639.1"/>
    </source>
</evidence>
<evidence type="ECO:0000313" key="2">
    <source>
        <dbReference type="EMBL" id="KRY96939.1"/>
    </source>
</evidence>
<dbReference type="AlphaFoldDB" id="A0A0V1GFB7"/>
<evidence type="ECO:0000313" key="4">
    <source>
        <dbReference type="Proteomes" id="UP000054826"/>
    </source>
</evidence>
<dbReference type="EMBL" id="JYDV01003026">
    <property type="protein sequence ID" value="KRY96939.1"/>
    <property type="molecule type" value="Genomic_DNA"/>
</dbReference>
<keyword evidence="3" id="KW-1185">Reference proteome</keyword>